<dbReference type="PROSITE" id="PS50110">
    <property type="entry name" value="RESPONSE_REGULATORY"/>
    <property type="match status" value="1"/>
</dbReference>
<dbReference type="PANTHER" id="PTHR48111">
    <property type="entry name" value="REGULATOR OF RPOS"/>
    <property type="match status" value="1"/>
</dbReference>
<evidence type="ECO:0000259" key="5">
    <source>
        <dbReference type="PROSITE" id="PS50930"/>
    </source>
</evidence>
<dbReference type="GO" id="GO:0006355">
    <property type="term" value="P:regulation of DNA-templated transcription"/>
    <property type="evidence" value="ECO:0007669"/>
    <property type="project" value="TreeGrafter"/>
</dbReference>
<keyword evidence="2 6" id="KW-0238">DNA-binding</keyword>
<dbReference type="InterPro" id="IPR007492">
    <property type="entry name" value="LytTR_DNA-bd_dom"/>
</dbReference>
<dbReference type="SUPFAM" id="SSF52172">
    <property type="entry name" value="CheY-like"/>
    <property type="match status" value="1"/>
</dbReference>
<dbReference type="RefSeq" id="WP_105191744.1">
    <property type="nucleotide sequence ID" value="NZ_PTQZ01000067.1"/>
</dbReference>
<dbReference type="AlphaFoldDB" id="A0A2P6AT80"/>
<dbReference type="Proteomes" id="UP000243900">
    <property type="component" value="Unassembled WGS sequence"/>
</dbReference>
<dbReference type="EMBL" id="PTQZ01000067">
    <property type="protein sequence ID" value="PQA46754.1"/>
    <property type="molecule type" value="Genomic_DNA"/>
</dbReference>
<dbReference type="InterPro" id="IPR011006">
    <property type="entry name" value="CheY-like_superfamily"/>
</dbReference>
<dbReference type="Pfam" id="PF00072">
    <property type="entry name" value="Response_reg"/>
    <property type="match status" value="1"/>
</dbReference>
<evidence type="ECO:0000256" key="3">
    <source>
        <dbReference type="PROSITE-ProRule" id="PRU00169"/>
    </source>
</evidence>
<dbReference type="GO" id="GO:0032993">
    <property type="term" value="C:protein-DNA complex"/>
    <property type="evidence" value="ECO:0007669"/>
    <property type="project" value="TreeGrafter"/>
</dbReference>
<feature type="modified residue" description="4-aspartylphosphate" evidence="3">
    <location>
        <position position="55"/>
    </location>
</feature>
<sequence length="249" mass="28763">MKPRVIICDDERLARERLVRLLEDIGGYELVGLAEHGEQALRLVAEYEPDIVLMDMRMPVMDGLSCARQLAQRESPPAIIFCTAFDEHALEAFSVPAAGYVLKPVSRESLREALARACRVNQLQLENLRQQPTRSERTSSRSHITARTHRGIELIPIDEVRYFLADHKYVTVRHEHGEVLIDETLKELEEEFGDRFIRIHRNALLSLTYLEGLEVVATGQYRVRIRGLDERLVVSRRHLPELRETLHRV</sequence>
<proteinExistence type="predicted"/>
<organism evidence="6 7">
    <name type="scientific">Amnimonas aquatica</name>
    <dbReference type="NCBI Taxonomy" id="2094561"/>
    <lineage>
        <taxon>Bacteria</taxon>
        <taxon>Pseudomonadati</taxon>
        <taxon>Pseudomonadota</taxon>
        <taxon>Gammaproteobacteria</taxon>
        <taxon>Moraxellales</taxon>
        <taxon>Moraxellaceae</taxon>
        <taxon>Amnimonas</taxon>
    </lineage>
</organism>
<dbReference type="InterPro" id="IPR001789">
    <property type="entry name" value="Sig_transdc_resp-reg_receiver"/>
</dbReference>
<evidence type="ECO:0000259" key="4">
    <source>
        <dbReference type="PROSITE" id="PS50110"/>
    </source>
</evidence>
<accession>A0A2P6AT80</accession>
<keyword evidence="7" id="KW-1185">Reference proteome</keyword>
<evidence type="ECO:0000313" key="7">
    <source>
        <dbReference type="Proteomes" id="UP000243900"/>
    </source>
</evidence>
<dbReference type="Gene3D" id="3.40.50.2300">
    <property type="match status" value="1"/>
</dbReference>
<dbReference type="Gene3D" id="2.40.50.1020">
    <property type="entry name" value="LytTr DNA-binding domain"/>
    <property type="match status" value="1"/>
</dbReference>
<dbReference type="PROSITE" id="PS50930">
    <property type="entry name" value="HTH_LYTTR"/>
    <property type="match status" value="1"/>
</dbReference>
<keyword evidence="1" id="KW-0902">Two-component regulatory system</keyword>
<evidence type="ECO:0000256" key="2">
    <source>
        <dbReference type="ARBA" id="ARBA00023125"/>
    </source>
</evidence>
<feature type="domain" description="Response regulatory" evidence="4">
    <location>
        <begin position="4"/>
        <end position="118"/>
    </location>
</feature>
<dbReference type="GO" id="GO:0000156">
    <property type="term" value="F:phosphorelay response regulator activity"/>
    <property type="evidence" value="ECO:0007669"/>
    <property type="project" value="TreeGrafter"/>
</dbReference>
<evidence type="ECO:0000313" key="6">
    <source>
        <dbReference type="EMBL" id="PQA46754.1"/>
    </source>
</evidence>
<feature type="domain" description="HTH LytTR-type" evidence="5">
    <location>
        <begin position="144"/>
        <end position="248"/>
    </location>
</feature>
<comment type="caution">
    <text evidence="6">The sequence shown here is derived from an EMBL/GenBank/DDBJ whole genome shotgun (WGS) entry which is preliminary data.</text>
</comment>
<keyword evidence="3" id="KW-0597">Phosphoprotein</keyword>
<dbReference type="SMART" id="SM00448">
    <property type="entry name" value="REC"/>
    <property type="match status" value="1"/>
</dbReference>
<dbReference type="InterPro" id="IPR039420">
    <property type="entry name" value="WalR-like"/>
</dbReference>
<dbReference type="OrthoDB" id="236568at2"/>
<dbReference type="GO" id="GO:0000976">
    <property type="term" value="F:transcription cis-regulatory region binding"/>
    <property type="evidence" value="ECO:0007669"/>
    <property type="project" value="TreeGrafter"/>
</dbReference>
<name>A0A2P6AT80_9GAMM</name>
<gene>
    <name evidence="6" type="ORF">C5O18_04205</name>
</gene>
<dbReference type="Pfam" id="PF04397">
    <property type="entry name" value="LytTR"/>
    <property type="match status" value="1"/>
</dbReference>
<reference evidence="7" key="1">
    <citation type="submission" date="2018-02" db="EMBL/GenBank/DDBJ databases">
        <title>Genome sequencing of Solimonas sp. HR-BB.</title>
        <authorList>
            <person name="Lee Y."/>
            <person name="Jeon C.O."/>
        </authorList>
    </citation>
    <scope>NUCLEOTIDE SEQUENCE [LARGE SCALE GENOMIC DNA]</scope>
    <source>
        <strain evidence="7">HR-E</strain>
    </source>
</reference>
<dbReference type="SMART" id="SM00850">
    <property type="entry name" value="LytTR"/>
    <property type="match status" value="1"/>
</dbReference>
<protein>
    <submittedName>
        <fullName evidence="6">DNA-binding response regulator</fullName>
    </submittedName>
</protein>
<evidence type="ECO:0000256" key="1">
    <source>
        <dbReference type="ARBA" id="ARBA00023012"/>
    </source>
</evidence>
<dbReference type="PANTHER" id="PTHR48111:SF3">
    <property type="entry name" value="TRANSCRIPTIONAL REGULATORY PROTEIN BTSR"/>
    <property type="match status" value="1"/>
</dbReference>
<dbReference type="GO" id="GO:0005829">
    <property type="term" value="C:cytosol"/>
    <property type="evidence" value="ECO:0007669"/>
    <property type="project" value="TreeGrafter"/>
</dbReference>